<keyword evidence="4 6" id="KW-0862">Zinc</keyword>
<comment type="caution">
    <text evidence="8">The sequence shown here is derived from an EMBL/GenBank/DDBJ whole genome shotgun (WGS) entry which is preliminary data.</text>
</comment>
<keyword evidence="3 6" id="KW-0479">Metal-binding</keyword>
<comment type="cofactor">
    <cofactor evidence="1 6">
        <name>Zn(2+)</name>
        <dbReference type="ChEBI" id="CHEBI:29105"/>
    </cofactor>
</comment>
<keyword evidence="5" id="KW-0560">Oxidoreductase</keyword>
<evidence type="ECO:0000256" key="4">
    <source>
        <dbReference type="ARBA" id="ARBA00022833"/>
    </source>
</evidence>
<accession>A0ABV4TTQ9</accession>
<protein>
    <submittedName>
        <fullName evidence="8">Alcohol dehydrogenase</fullName>
    </submittedName>
</protein>
<dbReference type="PROSITE" id="PS00059">
    <property type="entry name" value="ADH_ZINC"/>
    <property type="match status" value="1"/>
</dbReference>
<evidence type="ECO:0000256" key="1">
    <source>
        <dbReference type="ARBA" id="ARBA00001947"/>
    </source>
</evidence>
<dbReference type="Gene3D" id="3.40.50.720">
    <property type="entry name" value="NAD(P)-binding Rossmann-like Domain"/>
    <property type="match status" value="1"/>
</dbReference>
<evidence type="ECO:0000313" key="9">
    <source>
        <dbReference type="Proteomes" id="UP001575181"/>
    </source>
</evidence>
<dbReference type="RefSeq" id="WP_373654845.1">
    <property type="nucleotide sequence ID" value="NZ_JBGUAW010000002.1"/>
</dbReference>
<dbReference type="CDD" id="cd08296">
    <property type="entry name" value="CAD_like"/>
    <property type="match status" value="1"/>
</dbReference>
<evidence type="ECO:0000313" key="8">
    <source>
        <dbReference type="EMBL" id="MFA9459960.1"/>
    </source>
</evidence>
<evidence type="ECO:0000256" key="2">
    <source>
        <dbReference type="ARBA" id="ARBA00008072"/>
    </source>
</evidence>
<organism evidence="8 9">
    <name type="scientific">Thiohalorhabdus methylotrophus</name>
    <dbReference type="NCBI Taxonomy" id="3242694"/>
    <lineage>
        <taxon>Bacteria</taxon>
        <taxon>Pseudomonadati</taxon>
        <taxon>Pseudomonadota</taxon>
        <taxon>Gammaproteobacteria</taxon>
        <taxon>Thiohalorhabdales</taxon>
        <taxon>Thiohalorhabdaceae</taxon>
        <taxon>Thiohalorhabdus</taxon>
    </lineage>
</organism>
<dbReference type="EMBL" id="JBGUAW010000002">
    <property type="protein sequence ID" value="MFA9459960.1"/>
    <property type="molecule type" value="Genomic_DNA"/>
</dbReference>
<reference evidence="8 9" key="1">
    <citation type="submission" date="2024-08" db="EMBL/GenBank/DDBJ databases">
        <title>Whole-genome sequencing of halo(alkali)philic microorganisms from hypersaline lakes.</title>
        <authorList>
            <person name="Sorokin D.Y."/>
            <person name="Merkel A.Y."/>
            <person name="Messina E."/>
            <person name="Yakimov M."/>
        </authorList>
    </citation>
    <scope>NUCLEOTIDE SEQUENCE [LARGE SCALE GENOMIC DNA]</scope>
    <source>
        <strain evidence="8 9">Cl-TMA</strain>
    </source>
</reference>
<dbReference type="PANTHER" id="PTHR42940">
    <property type="entry name" value="ALCOHOL DEHYDROGENASE 1-RELATED"/>
    <property type="match status" value="1"/>
</dbReference>
<name>A0ABV4TTQ9_9GAMM</name>
<proteinExistence type="inferred from homology"/>
<dbReference type="Pfam" id="PF00107">
    <property type="entry name" value="ADH_zinc_N"/>
    <property type="match status" value="1"/>
</dbReference>
<dbReference type="SMART" id="SM00829">
    <property type="entry name" value="PKS_ER"/>
    <property type="match status" value="1"/>
</dbReference>
<gene>
    <name evidence="8" type="ORF">ACERLL_03885</name>
</gene>
<dbReference type="SUPFAM" id="SSF51735">
    <property type="entry name" value="NAD(P)-binding Rossmann-fold domains"/>
    <property type="match status" value="1"/>
</dbReference>
<dbReference type="SUPFAM" id="SSF50129">
    <property type="entry name" value="GroES-like"/>
    <property type="match status" value="1"/>
</dbReference>
<comment type="similarity">
    <text evidence="2 6">Belongs to the zinc-containing alcohol dehydrogenase family.</text>
</comment>
<dbReference type="Gene3D" id="3.90.180.10">
    <property type="entry name" value="Medium-chain alcohol dehydrogenases, catalytic domain"/>
    <property type="match status" value="1"/>
</dbReference>
<dbReference type="InterPro" id="IPR013154">
    <property type="entry name" value="ADH-like_N"/>
</dbReference>
<dbReference type="Pfam" id="PF08240">
    <property type="entry name" value="ADH_N"/>
    <property type="match status" value="1"/>
</dbReference>
<evidence type="ECO:0000256" key="3">
    <source>
        <dbReference type="ARBA" id="ARBA00022723"/>
    </source>
</evidence>
<feature type="domain" description="Enoyl reductase (ER)" evidence="7">
    <location>
        <begin position="10"/>
        <end position="332"/>
    </location>
</feature>
<sequence>MKVAQVREPGAAFEVVEREIPEPGAGQVRLKVEACGICHSDAFTKDGAFPGIDYPRVPGHEVTGRVDQVGSGVQSWSNGQRAAVGWHGGHCGQCDRCRAGDFITCRNAQISGISYDGGYAEYMIAPEEALVSMPQELDSVAAAPLLCAGITTYNALRHSGADAGDVVAVQGVGGLGHLGIQYARRMGYHTVALSNGTEKRDLALELGAHRYVDAKSEDVNAVLQELGGAKVILATAPSADAMTSVVDGLGVDGELIAVGATPEPIQVSPFQLIMARRTVSGWASGTPKQAEDTLAFSRLADIQARIETYPLDRVNEAYDRMINNEARFRVVLTM</sequence>
<dbReference type="PANTHER" id="PTHR42940:SF7">
    <property type="entry name" value="ALCOHOL DEHYDROGENASE-LIKE N-TERMINAL DOMAIN-CONTAINING PROTEIN"/>
    <property type="match status" value="1"/>
</dbReference>
<dbReference type="InterPro" id="IPR036291">
    <property type="entry name" value="NAD(P)-bd_dom_sf"/>
</dbReference>
<keyword evidence="9" id="KW-1185">Reference proteome</keyword>
<dbReference type="Proteomes" id="UP001575181">
    <property type="component" value="Unassembled WGS sequence"/>
</dbReference>
<dbReference type="InterPro" id="IPR020843">
    <property type="entry name" value="ER"/>
</dbReference>
<dbReference type="InterPro" id="IPR011032">
    <property type="entry name" value="GroES-like_sf"/>
</dbReference>
<evidence type="ECO:0000256" key="5">
    <source>
        <dbReference type="ARBA" id="ARBA00023002"/>
    </source>
</evidence>
<dbReference type="InterPro" id="IPR002328">
    <property type="entry name" value="ADH_Zn_CS"/>
</dbReference>
<evidence type="ECO:0000259" key="7">
    <source>
        <dbReference type="SMART" id="SM00829"/>
    </source>
</evidence>
<evidence type="ECO:0000256" key="6">
    <source>
        <dbReference type="RuleBase" id="RU361277"/>
    </source>
</evidence>
<dbReference type="InterPro" id="IPR013149">
    <property type="entry name" value="ADH-like_C"/>
</dbReference>